<dbReference type="InterPro" id="IPR055427">
    <property type="entry name" value="TRAPPC13_N"/>
</dbReference>
<dbReference type="GO" id="GO:1990072">
    <property type="term" value="C:TRAPPIII protein complex"/>
    <property type="evidence" value="ECO:0007669"/>
    <property type="project" value="TreeGrafter"/>
</dbReference>
<protein>
    <submittedName>
        <fullName evidence="4">Uncharacterized protein</fullName>
    </submittedName>
</protein>
<sequence>MASPANAPSAGAFAVRVRRLQSPTLVTGRLSSPGPDCVTICTDFGTVYAGEVLRAFVSVGATTSSPVAGVSVRLAMKAGGAEAVLDDSSVVGATMGVGQTREFVVAHRVTIIGLHHMICAIDYRTHDDKPMSVTRVFKFQTQAPFAVITKVINVGVGRFLAGLELTNQIQSNVAIESVQFVANPLINLPAPGQFVVDDLCREEVVLGTGHACSFSSAVRWRPDLFDDGSAAVIPLSGKFQIKWHQLASGESGCILSPPAACLAPSDLTVTVARCPSRVPMESVFDVQFRLTNASPVEKSNVQLRFNKNRLSTLRPAGCMRWRVDRLLKGQSIVIGTRFAGLAPGIQAISGLTVSDGAQEFTFDGIGHVLIDRRPPSGTAA</sequence>
<evidence type="ECO:0000256" key="1">
    <source>
        <dbReference type="ARBA" id="ARBA00010785"/>
    </source>
</evidence>
<name>A0A0G4IX39_PLABS</name>
<dbReference type="OrthoDB" id="10250284at2759"/>
<dbReference type="AlphaFoldDB" id="A0A0G4IX39"/>
<dbReference type="Pfam" id="PF06159">
    <property type="entry name" value="TRAPPC13_N"/>
    <property type="match status" value="1"/>
</dbReference>
<dbReference type="PANTHER" id="PTHR13134:SF3">
    <property type="entry name" value="TRAFFICKING PROTEIN PARTICLE COMPLEX SUBUNIT 13"/>
    <property type="match status" value="1"/>
</dbReference>
<dbReference type="Proteomes" id="UP000039324">
    <property type="component" value="Unassembled WGS sequence"/>
</dbReference>
<dbReference type="InterPro" id="IPR055428">
    <property type="entry name" value="TRAPPC13_C"/>
</dbReference>
<keyword evidence="5" id="KW-1185">Reference proteome</keyword>
<evidence type="ECO:0000313" key="5">
    <source>
        <dbReference type="Proteomes" id="UP000039324"/>
    </source>
</evidence>
<reference evidence="4 5" key="1">
    <citation type="submission" date="2015-02" db="EMBL/GenBank/DDBJ databases">
        <authorList>
            <person name="Chooi Y.-H."/>
        </authorList>
    </citation>
    <scope>NUCLEOTIDE SEQUENCE [LARGE SCALE GENOMIC DNA]</scope>
    <source>
        <strain evidence="4">E3</strain>
    </source>
</reference>
<evidence type="ECO:0000259" key="2">
    <source>
        <dbReference type="Pfam" id="PF06159"/>
    </source>
</evidence>
<dbReference type="EMBL" id="CDSF01000094">
    <property type="protein sequence ID" value="CEO99822.1"/>
    <property type="molecule type" value="Genomic_DNA"/>
</dbReference>
<dbReference type="InterPro" id="IPR010378">
    <property type="entry name" value="TRAPPC13"/>
</dbReference>
<proteinExistence type="inferred from homology"/>
<accession>A0A0G4IX39</accession>
<feature type="domain" description="Trafficking protein particle complex subunit 13 C-terminal" evidence="3">
    <location>
        <begin position="275"/>
        <end position="364"/>
    </location>
</feature>
<comment type="similarity">
    <text evidence="1">Belongs to the TRAPPC13 family.</text>
</comment>
<evidence type="ECO:0000259" key="3">
    <source>
        <dbReference type="Pfam" id="PF23643"/>
    </source>
</evidence>
<organism evidence="4 5">
    <name type="scientific">Plasmodiophora brassicae</name>
    <name type="common">Clubroot disease agent</name>
    <dbReference type="NCBI Taxonomy" id="37360"/>
    <lineage>
        <taxon>Eukaryota</taxon>
        <taxon>Sar</taxon>
        <taxon>Rhizaria</taxon>
        <taxon>Endomyxa</taxon>
        <taxon>Phytomyxea</taxon>
        <taxon>Plasmodiophorida</taxon>
        <taxon>Plasmodiophoridae</taxon>
        <taxon>Plasmodiophora</taxon>
    </lineage>
</organism>
<dbReference type="STRING" id="37360.A0A0G4IX39"/>
<dbReference type="Pfam" id="PF23643">
    <property type="entry name" value="TRAPPC13_C"/>
    <property type="match status" value="1"/>
</dbReference>
<gene>
    <name evidence="4" type="ORF">PBRA_007556</name>
</gene>
<evidence type="ECO:0000313" key="4">
    <source>
        <dbReference type="EMBL" id="CEO99822.1"/>
    </source>
</evidence>
<feature type="domain" description="Trafficking protein particle complex subunit 13 N-terminal" evidence="2">
    <location>
        <begin position="39"/>
        <end position="140"/>
    </location>
</feature>
<dbReference type="PANTHER" id="PTHR13134">
    <property type="entry name" value="TRAFFICKING PROTEIN PARTICLE COMPLEX SUBUNIT 13"/>
    <property type="match status" value="1"/>
</dbReference>